<protein>
    <submittedName>
        <fullName evidence="1">Phage tail protein</fullName>
    </submittedName>
</protein>
<name>A0A7X1W772_9PSED</name>
<evidence type="ECO:0000313" key="2">
    <source>
        <dbReference type="Proteomes" id="UP000441404"/>
    </source>
</evidence>
<organism evidence="1 2">
    <name type="scientific">Pseudomonas helleri</name>
    <dbReference type="NCBI Taxonomy" id="1608996"/>
    <lineage>
        <taxon>Bacteria</taxon>
        <taxon>Pseudomonadati</taxon>
        <taxon>Pseudomonadota</taxon>
        <taxon>Gammaproteobacteria</taxon>
        <taxon>Pseudomonadales</taxon>
        <taxon>Pseudomonadaceae</taxon>
        <taxon>Pseudomonas</taxon>
    </lineage>
</organism>
<reference evidence="1 2" key="1">
    <citation type="submission" date="2019-10" db="EMBL/GenBank/DDBJ databases">
        <title>Evaluation of single-gene subtyping targets for Pseudomonas.</title>
        <authorList>
            <person name="Reichler S.J."/>
            <person name="Orsi R.H."/>
            <person name="Wiedmann M."/>
            <person name="Martin N.H."/>
            <person name="Murphy S.I."/>
        </authorList>
    </citation>
    <scope>NUCLEOTIDE SEQUENCE [LARGE SCALE GENOMIC DNA]</scope>
    <source>
        <strain evidence="1 2">FSL R10-3257</strain>
    </source>
</reference>
<accession>A0A7X1W772</accession>
<dbReference type="RefSeq" id="WP_153429480.1">
    <property type="nucleotide sequence ID" value="NZ_WIWJ01000009.1"/>
</dbReference>
<evidence type="ECO:0000313" key="1">
    <source>
        <dbReference type="EMBL" id="MQT46499.1"/>
    </source>
</evidence>
<sequence>MSTTLKVDIDVGQVLALTQGLTASASQAAWRRTLRKTGQWVKSQTAKAVSAETRIPQKLLRQRLYFFLRSRDSGKVWLGLNAIEAHRLGKPRQTRTGISVGRHRFDQAWQMRKRSPDGPLYRRTTQARRPYEVVKVDWAGPGEAAFRQAAERAEERLLTVLRQEVNYEIHKALAKAR</sequence>
<gene>
    <name evidence="1" type="ORF">GHO40_07125</name>
</gene>
<proteinExistence type="predicted"/>
<comment type="caution">
    <text evidence="1">The sequence shown here is derived from an EMBL/GenBank/DDBJ whole genome shotgun (WGS) entry which is preliminary data.</text>
</comment>
<dbReference type="Proteomes" id="UP000441404">
    <property type="component" value="Unassembled WGS sequence"/>
</dbReference>
<dbReference type="AlphaFoldDB" id="A0A7X1W772"/>
<dbReference type="EMBL" id="WIWJ01000009">
    <property type="protein sequence ID" value="MQT46499.1"/>
    <property type="molecule type" value="Genomic_DNA"/>
</dbReference>